<dbReference type="AlphaFoldDB" id="A0A085NI87"/>
<feature type="non-terminal residue" evidence="1">
    <location>
        <position position="818"/>
    </location>
</feature>
<sequence length="818" mass="92862">MATLIKNQILKHFSRFAKNITADQISVELLRGKGELYNIELNENVLAEMLEMPSWMRIGRAIPWTRLKTHPVMLFIDEIRVELILSTELRDFPTTGFPTVSSYSMDSYGFAHRVVEGMSLRINAIEVFFASKKFGGSLMLSQISVDSRTPFWKEASSLRETRISDVTLQQVLLFKQISWKTFRLEASTLDDSIVAGYNINAPFRLITNGTVYGGRLALIMDNLLWVASLSQLQSAISFGQFIADLIESSKKGSAELPAESSQKRKPWSFLSQLSEHQMKQDAPLNSAFHHFNVIETSFHCYVGQIDLHVCDEAEAEAFHAGWDIINGAMQITISKLVCDFYPYHLAMGSRKHWVFYSETKFADKVQYLLSNYQSLYEKRSLSTKNYEKLMSFVGVFRIYDIVVFCVTDQSSGKHHARKLVCADREALKLPLDLPIIHAEMNDFYNLEQTDIPVPPSSRFVQVHPIRVHWHHRTFRWINYVLSQINSSLFSHSTTTDALTNALHADVFIELTMPWIQLPLGSMRYSEYGGRMPMAIVIRATRVTLTNCIYAQSFDREGLIDFIADLEKSISSERSYIFDRSKPSLPSDTEAYKLYAESVADSLQSAEDDEGKAYRRLGIDHKASLDVWRIDLSPIWVDFVGDSSYYPEPSPLLCDLDVTVWTVQDAQRTLYCLAKTNNKVKLAMDHYEYLFLSYFGEETSNFVNTIYEDFSRFAPSAGERSCAVHFWAPTVEAYLLLPTCASPTAYELQTTAQLFSEPVITKDKRARDSTDATVDSVWNKSNDASSTNSLRLTKAAVSASFECEKSGSATESNVLDADV</sequence>
<gene>
    <name evidence="1" type="ORF">M514_01476</name>
</gene>
<dbReference type="EMBL" id="KL367497">
    <property type="protein sequence ID" value="KFD69183.1"/>
    <property type="molecule type" value="Genomic_DNA"/>
</dbReference>
<dbReference type="Proteomes" id="UP000030758">
    <property type="component" value="Unassembled WGS sequence"/>
</dbReference>
<evidence type="ECO:0000313" key="1">
    <source>
        <dbReference type="EMBL" id="KFD69183.1"/>
    </source>
</evidence>
<organism evidence="1">
    <name type="scientific">Trichuris suis</name>
    <name type="common">pig whipworm</name>
    <dbReference type="NCBI Taxonomy" id="68888"/>
    <lineage>
        <taxon>Eukaryota</taxon>
        <taxon>Metazoa</taxon>
        <taxon>Ecdysozoa</taxon>
        <taxon>Nematoda</taxon>
        <taxon>Enoplea</taxon>
        <taxon>Dorylaimia</taxon>
        <taxon>Trichinellida</taxon>
        <taxon>Trichuridae</taxon>
        <taxon>Trichuris</taxon>
    </lineage>
</organism>
<dbReference type="PANTHER" id="PTHR22774:SF11">
    <property type="entry name" value="CHOREIN N-TERMINAL DOMAIN-CONTAINING PROTEIN"/>
    <property type="match status" value="1"/>
</dbReference>
<accession>A0A085NI87</accession>
<dbReference type="Pfam" id="PF24917">
    <property type="entry name" value="BLTP3A_B"/>
    <property type="match status" value="2"/>
</dbReference>
<name>A0A085NI87_9BILA</name>
<reference evidence="1" key="1">
    <citation type="journal article" date="2014" name="Nat. Genet.">
        <title>Genome and transcriptome of the porcine whipworm Trichuris suis.</title>
        <authorList>
            <person name="Jex A.R."/>
            <person name="Nejsum P."/>
            <person name="Schwarz E.M."/>
            <person name="Hu L."/>
            <person name="Young N.D."/>
            <person name="Hall R.S."/>
            <person name="Korhonen P.K."/>
            <person name="Liao S."/>
            <person name="Thamsborg S."/>
            <person name="Xia J."/>
            <person name="Xu P."/>
            <person name="Wang S."/>
            <person name="Scheerlinck J.P."/>
            <person name="Hofmann A."/>
            <person name="Sternberg P.W."/>
            <person name="Wang J."/>
            <person name="Gasser R.B."/>
        </authorList>
    </citation>
    <scope>NUCLEOTIDE SEQUENCE [LARGE SCALE GENOMIC DNA]</scope>
    <source>
        <strain evidence="1">DCEP-RM93F</strain>
    </source>
</reference>
<dbReference type="PANTHER" id="PTHR22774">
    <property type="entry name" value="CHOREIN N-TERMINAL DOMAIN-CONTAINING PROTEIN"/>
    <property type="match status" value="1"/>
</dbReference>
<proteinExistence type="predicted"/>
<protein>
    <submittedName>
        <fullName evidence="1">Uncharacterized protein</fullName>
    </submittedName>
</protein>
<dbReference type="InterPro" id="IPR026728">
    <property type="entry name" value="BLTP3A/B"/>
</dbReference>